<dbReference type="PANTHER" id="PTHR10617">
    <property type="entry name" value="ELECTRON TRANSFER FLAVOPROTEIN-UBIQUINONE OXIDOREDUCTASE"/>
    <property type="match status" value="1"/>
</dbReference>
<dbReference type="GO" id="GO:0046872">
    <property type="term" value="F:metal ion binding"/>
    <property type="evidence" value="ECO:0007669"/>
    <property type="project" value="UniProtKB-KW"/>
</dbReference>
<keyword evidence="11 14" id="KW-0411">Iron-sulfur</keyword>
<evidence type="ECO:0000256" key="4">
    <source>
        <dbReference type="ARBA" id="ARBA00022485"/>
    </source>
</evidence>
<dbReference type="PRINTS" id="PR00420">
    <property type="entry name" value="RNGMNOXGNASE"/>
</dbReference>
<evidence type="ECO:0000259" key="16">
    <source>
        <dbReference type="Pfam" id="PF21162"/>
    </source>
</evidence>
<evidence type="ECO:0000256" key="6">
    <source>
        <dbReference type="ARBA" id="ARBA00022723"/>
    </source>
</evidence>
<evidence type="ECO:0000259" key="15">
    <source>
        <dbReference type="Pfam" id="PF05187"/>
    </source>
</evidence>
<evidence type="ECO:0000313" key="17">
    <source>
        <dbReference type="EMBL" id="MBB3104906.1"/>
    </source>
</evidence>
<dbReference type="InterPro" id="IPR049398">
    <property type="entry name" value="ETF-QO/FixC_UQ-bd"/>
</dbReference>
<dbReference type="GO" id="GO:0051539">
    <property type="term" value="F:4 iron, 4 sulfur cluster binding"/>
    <property type="evidence" value="ECO:0007669"/>
    <property type="project" value="UniProtKB-UniRule"/>
</dbReference>
<keyword evidence="8 14" id="KW-0249">Electron transport</keyword>
<keyword evidence="7 14" id="KW-0274">FAD</keyword>
<comment type="function">
    <text evidence="2 14">Accepts electrons from ETF and reduces ubiquinone.</text>
</comment>
<dbReference type="InterPro" id="IPR036188">
    <property type="entry name" value="FAD/NAD-bd_sf"/>
</dbReference>
<evidence type="ECO:0000256" key="13">
    <source>
        <dbReference type="ARBA" id="ARBA00052682"/>
    </source>
</evidence>
<dbReference type="SUPFAM" id="SSF54373">
    <property type="entry name" value="FAD-linked reductases, C-terminal domain"/>
    <property type="match status" value="1"/>
</dbReference>
<dbReference type="Pfam" id="PF05187">
    <property type="entry name" value="Fer4_ETF_QO"/>
    <property type="match status" value="1"/>
</dbReference>
<evidence type="ECO:0000256" key="3">
    <source>
        <dbReference type="ARBA" id="ARBA00022448"/>
    </source>
</evidence>
<dbReference type="SUPFAM" id="SSF51905">
    <property type="entry name" value="FAD/NAD(P)-binding domain"/>
    <property type="match status" value="1"/>
</dbReference>
<dbReference type="InterPro" id="IPR007859">
    <property type="entry name" value="ETF-QO/FixX_C"/>
</dbReference>
<dbReference type="Gene3D" id="3.30.70.20">
    <property type="match status" value="1"/>
</dbReference>
<evidence type="ECO:0000256" key="9">
    <source>
        <dbReference type="ARBA" id="ARBA00023002"/>
    </source>
</evidence>
<evidence type="ECO:0000256" key="5">
    <source>
        <dbReference type="ARBA" id="ARBA00022630"/>
    </source>
</evidence>
<evidence type="ECO:0000313" key="18">
    <source>
        <dbReference type="Proteomes" id="UP000549250"/>
    </source>
</evidence>
<evidence type="ECO:0000256" key="8">
    <source>
        <dbReference type="ARBA" id="ARBA00022982"/>
    </source>
</evidence>
<keyword evidence="4" id="KW-0004">4Fe-4S</keyword>
<comment type="catalytic activity">
    <reaction evidence="13 14">
        <text>a ubiquinone + reduced [electron-transfer flavoprotein] = a ubiquinol + oxidized [electron-transfer flavoprotein] + H(+)</text>
        <dbReference type="Rhea" id="RHEA:24052"/>
        <dbReference type="Rhea" id="RHEA-COMP:9565"/>
        <dbReference type="Rhea" id="RHEA-COMP:9566"/>
        <dbReference type="Rhea" id="RHEA-COMP:10685"/>
        <dbReference type="Rhea" id="RHEA-COMP:10686"/>
        <dbReference type="ChEBI" id="CHEBI:15378"/>
        <dbReference type="ChEBI" id="CHEBI:16389"/>
        <dbReference type="ChEBI" id="CHEBI:17976"/>
        <dbReference type="ChEBI" id="CHEBI:57692"/>
        <dbReference type="ChEBI" id="CHEBI:58307"/>
        <dbReference type="EC" id="1.5.5.1"/>
    </reaction>
</comment>
<dbReference type="Pfam" id="PF13450">
    <property type="entry name" value="NAD_binding_8"/>
    <property type="match status" value="1"/>
</dbReference>
<dbReference type="EMBL" id="JACHXI010000021">
    <property type="protein sequence ID" value="MBB3104906.1"/>
    <property type="molecule type" value="Genomic_DNA"/>
</dbReference>
<keyword evidence="10 14" id="KW-0408">Iron</keyword>
<gene>
    <name evidence="17" type="ORF">FHR87_003334</name>
</gene>
<dbReference type="Gene3D" id="3.30.9.90">
    <property type="match status" value="1"/>
</dbReference>
<dbReference type="Pfam" id="PF21162">
    <property type="entry name" value="ETFQO_UQ-bd"/>
    <property type="match status" value="1"/>
</dbReference>
<evidence type="ECO:0000256" key="10">
    <source>
        <dbReference type="ARBA" id="ARBA00023004"/>
    </source>
</evidence>
<dbReference type="SUPFAM" id="SSF54862">
    <property type="entry name" value="4Fe-4S ferredoxins"/>
    <property type="match status" value="1"/>
</dbReference>
<evidence type="ECO:0000256" key="12">
    <source>
        <dbReference type="ARBA" id="ARBA00023075"/>
    </source>
</evidence>
<protein>
    <recommendedName>
        <fullName evidence="14">Electron transfer flavoprotein-ubiquinone oxidoreductase</fullName>
        <shortName evidence="14">ETF-QO</shortName>
        <ecNumber evidence="14">1.5.5.1</ecNumber>
    </recommendedName>
</protein>
<dbReference type="Gene3D" id="3.50.50.60">
    <property type="entry name" value="FAD/NAD(P)-binding domain"/>
    <property type="match status" value="1"/>
</dbReference>
<keyword evidence="12 14" id="KW-0830">Ubiquinone</keyword>
<keyword evidence="6 14" id="KW-0479">Metal-binding</keyword>
<keyword evidence="5 14" id="KW-0285">Flavoprotein</keyword>
<dbReference type="InterPro" id="IPR040156">
    <property type="entry name" value="ETF-QO"/>
</dbReference>
<evidence type="ECO:0000256" key="11">
    <source>
        <dbReference type="ARBA" id="ARBA00023014"/>
    </source>
</evidence>
<organism evidence="17 18">
    <name type="scientific">Azomonas macrocytogenes</name>
    <name type="common">Azotobacter macrocytogenes</name>
    <dbReference type="NCBI Taxonomy" id="69962"/>
    <lineage>
        <taxon>Bacteria</taxon>
        <taxon>Pseudomonadati</taxon>
        <taxon>Pseudomonadota</taxon>
        <taxon>Gammaproteobacteria</taxon>
        <taxon>Pseudomonadales</taxon>
        <taxon>Pseudomonadaceae</taxon>
        <taxon>Azomonas</taxon>
    </lineage>
</organism>
<feature type="domain" description="ETF-QO/FixX C-terminal" evidence="15">
    <location>
        <begin position="476"/>
        <end position="577"/>
    </location>
</feature>
<evidence type="ECO:0000256" key="1">
    <source>
        <dbReference type="ARBA" id="ARBA00001974"/>
    </source>
</evidence>
<reference evidence="17 18" key="1">
    <citation type="submission" date="2020-08" db="EMBL/GenBank/DDBJ databases">
        <title>Genomic Encyclopedia of Type Strains, Phase III (KMG-III): the genomes of soil and plant-associated and newly described type strains.</title>
        <authorList>
            <person name="Whitman W."/>
        </authorList>
    </citation>
    <scope>NUCLEOTIDE SEQUENCE [LARGE SCALE GENOMIC DNA]</scope>
    <source>
        <strain evidence="17 18">CECT 4462</strain>
    </source>
</reference>
<dbReference type="GO" id="GO:0004174">
    <property type="term" value="F:electron-transferring-flavoprotein dehydrogenase activity"/>
    <property type="evidence" value="ECO:0007669"/>
    <property type="project" value="UniProtKB-UniRule"/>
</dbReference>
<dbReference type="Proteomes" id="UP000549250">
    <property type="component" value="Unassembled WGS sequence"/>
</dbReference>
<evidence type="ECO:0000256" key="7">
    <source>
        <dbReference type="ARBA" id="ARBA00022827"/>
    </source>
</evidence>
<dbReference type="PANTHER" id="PTHR10617:SF107">
    <property type="entry name" value="ELECTRON TRANSFER FLAVOPROTEIN-UBIQUINONE OXIDOREDUCTASE, MITOCHONDRIAL"/>
    <property type="match status" value="1"/>
</dbReference>
<sequence length="580" mass="63522">MPVGILGGLRRGSANPPYDYDNNKVFEEDRAMRESMEFDVVIVGAGPAGLSAACRLMQLAAEQERALEVCVVEKGSEVGAHILSGAVIEPRALDELFPDWKERGAPLNTPVSEDRLYLLKSAGQAIRLPDPLVPKTLHNQGNYVASLGNLVRWLGEQAEQLGVQIFPGFAAAEVLYREDGSVKGVATGDMGVAADGSRKDSFEPGIELHAKYTLFAEGCRGHLGQQLRRRFELERNADPQHYGLGIKELWDIDSARHQPGLVIHGSGWPLQGDASGGFFLYHAENNQVVVGLIVDLNYVNPWLSPFDEFQRMKHHPVLKHYLEGGKRVSYGARAIAKGGFNALPEMVFPGGLLIGCEAGTLNFAKIKGTHTAMKSGMLAAETVFEALVDGDEGGRALEAFDERFRASWLYEELYRSRNFGPALHRFGALGGGAFNFLEQSLFSGQLPITLRDRDEDHARLRPAADFSSIAYPKPDGLLSFDKLSSVFLSNTNHAENQPCHLVLKDAEVPVASNLPCYAEPAQRYCPAGVYEVSGDEREGWRFQVNAQNCLHCKTCDIKDPAQNIVWTTPEGGGGPNYPNM</sequence>
<keyword evidence="18" id="KW-1185">Reference proteome</keyword>
<comment type="cofactor">
    <cofactor evidence="1 14">
        <name>FAD</name>
        <dbReference type="ChEBI" id="CHEBI:57692"/>
    </cofactor>
</comment>
<name>A0A839T8W8_AZOMA</name>
<accession>A0A839T8W8</accession>
<evidence type="ECO:0000256" key="2">
    <source>
        <dbReference type="ARBA" id="ARBA00002819"/>
    </source>
</evidence>
<keyword evidence="9 14" id="KW-0560">Oxidoreductase</keyword>
<keyword evidence="3 14" id="KW-0813">Transport</keyword>
<dbReference type="FunFam" id="3.30.70.20:FF:000012">
    <property type="entry name" value="Electron transfer flavoprotein-ubiquinone oxidoreductase, mitochondrial"/>
    <property type="match status" value="1"/>
</dbReference>
<comment type="cofactor">
    <cofactor evidence="14">
        <name>[4Fe-4S] cluster</name>
        <dbReference type="ChEBI" id="CHEBI:49883"/>
    </cofactor>
    <text evidence="14">Binds 1 [4Fe-4S] cluster.</text>
</comment>
<feature type="domain" description="ETF-QO/FixC ubiquinone-binding" evidence="16">
    <location>
        <begin position="242"/>
        <end position="335"/>
    </location>
</feature>
<dbReference type="EC" id="1.5.5.1" evidence="14"/>
<evidence type="ECO:0000256" key="14">
    <source>
        <dbReference type="RuleBase" id="RU366068"/>
    </source>
</evidence>
<comment type="caution">
    <text evidence="17">The sequence shown here is derived from an EMBL/GenBank/DDBJ whole genome shotgun (WGS) entry which is preliminary data.</text>
</comment>
<proteinExistence type="predicted"/>
<dbReference type="AlphaFoldDB" id="A0A839T8W8"/>